<reference evidence="1" key="2">
    <citation type="journal article" date="2023" name="IMA Fungus">
        <title>Comparative genomic study of the Penicillium genus elucidates a diverse pangenome and 15 lateral gene transfer events.</title>
        <authorList>
            <person name="Petersen C."/>
            <person name="Sorensen T."/>
            <person name="Nielsen M.R."/>
            <person name="Sondergaard T.E."/>
            <person name="Sorensen J.L."/>
            <person name="Fitzpatrick D.A."/>
            <person name="Frisvad J.C."/>
            <person name="Nielsen K.L."/>
        </authorList>
    </citation>
    <scope>NUCLEOTIDE SEQUENCE</scope>
    <source>
        <strain evidence="1">IBT 35675</strain>
    </source>
</reference>
<name>A0A9W9RD51_PENBR</name>
<dbReference type="SUPFAM" id="SSF51182">
    <property type="entry name" value="RmlC-like cupins"/>
    <property type="match status" value="1"/>
</dbReference>
<dbReference type="InterPro" id="IPR014710">
    <property type="entry name" value="RmlC-like_jellyroll"/>
</dbReference>
<dbReference type="AlphaFoldDB" id="A0A9W9RD51"/>
<accession>A0A9W9RD51</accession>
<organism evidence="1 2">
    <name type="scientific">Penicillium brevicompactum</name>
    <dbReference type="NCBI Taxonomy" id="5074"/>
    <lineage>
        <taxon>Eukaryota</taxon>
        <taxon>Fungi</taxon>
        <taxon>Dikarya</taxon>
        <taxon>Ascomycota</taxon>
        <taxon>Pezizomycotina</taxon>
        <taxon>Eurotiomycetes</taxon>
        <taxon>Eurotiomycetidae</taxon>
        <taxon>Eurotiales</taxon>
        <taxon>Aspergillaceae</taxon>
        <taxon>Penicillium</taxon>
    </lineage>
</organism>
<protein>
    <submittedName>
        <fullName evidence="1">Uncharacterized protein</fullName>
    </submittedName>
</protein>
<proteinExistence type="predicted"/>
<dbReference type="InterPro" id="IPR011051">
    <property type="entry name" value="RmlC_Cupin_sf"/>
</dbReference>
<comment type="caution">
    <text evidence="1">The sequence shown here is derived from an EMBL/GenBank/DDBJ whole genome shotgun (WGS) entry which is preliminary data.</text>
</comment>
<evidence type="ECO:0000313" key="2">
    <source>
        <dbReference type="Proteomes" id="UP001148299"/>
    </source>
</evidence>
<dbReference type="PANTHER" id="PTHR38599">
    <property type="entry name" value="CUPIN DOMAIN PROTEIN (AFU_ORTHOLOGUE AFUA_3G13620)"/>
    <property type="match status" value="1"/>
</dbReference>
<dbReference type="Proteomes" id="UP001148299">
    <property type="component" value="Unassembled WGS sequence"/>
</dbReference>
<gene>
    <name evidence="1" type="ORF">N7541_004488</name>
</gene>
<dbReference type="PANTHER" id="PTHR38599:SF1">
    <property type="entry name" value="CUPIN DOMAIN PROTEIN (AFU_ORTHOLOGUE AFUA_3G13620)"/>
    <property type="match status" value="1"/>
</dbReference>
<dbReference type="Gene3D" id="2.60.120.10">
    <property type="entry name" value="Jelly Rolls"/>
    <property type="match status" value="1"/>
</dbReference>
<dbReference type="EMBL" id="JAPZBR010000003">
    <property type="protein sequence ID" value="KAJ5357330.1"/>
    <property type="molecule type" value="Genomic_DNA"/>
</dbReference>
<evidence type="ECO:0000313" key="1">
    <source>
        <dbReference type="EMBL" id="KAJ5357330.1"/>
    </source>
</evidence>
<keyword evidence="2" id="KW-1185">Reference proteome</keyword>
<reference evidence="1" key="1">
    <citation type="submission" date="2022-12" db="EMBL/GenBank/DDBJ databases">
        <authorList>
            <person name="Petersen C."/>
        </authorList>
    </citation>
    <scope>NUCLEOTIDE SEQUENCE</scope>
    <source>
        <strain evidence="1">IBT 35675</strain>
    </source>
</reference>
<sequence length="129" mass="14469">MGFIYDPSRPREDSKVMYHYRLPDIPGKTIVGIYTVLPPNGATPPHTHKNAPITSYVVSGAYRGGLNDEESFIKVASQGWIEDSSVHVTRSENPSKTEPAIFLSTVIIDTELYEREGDDCLYKIDPPYH</sequence>